<accession>A0A0B3RWK4</accession>
<organism evidence="1 2">
    <name type="scientific">Mameliella alba</name>
    <dbReference type="NCBI Taxonomy" id="561184"/>
    <lineage>
        <taxon>Bacteria</taxon>
        <taxon>Pseudomonadati</taxon>
        <taxon>Pseudomonadota</taxon>
        <taxon>Alphaproteobacteria</taxon>
        <taxon>Rhodobacterales</taxon>
        <taxon>Roseobacteraceae</taxon>
        <taxon>Mameliella</taxon>
    </lineage>
</organism>
<dbReference type="RefSeq" id="WP_043145320.1">
    <property type="nucleotide sequence ID" value="NZ_JSUQ01000020.1"/>
</dbReference>
<dbReference type="OrthoDB" id="9990112at2"/>
<comment type="caution">
    <text evidence="1">The sequence shown here is derived from an EMBL/GenBank/DDBJ whole genome shotgun (WGS) entry which is preliminary data.</text>
</comment>
<reference evidence="1 2" key="1">
    <citation type="submission" date="2014-10" db="EMBL/GenBank/DDBJ databases">
        <title>Genome sequence of Ponticoccus sp. strain UMTAT08 isolated from clonal culture of toxic dinoflagellate Alexandrium tamiyavanichii.</title>
        <authorList>
            <person name="Gan H.Y."/>
            <person name="Muhd D.-D."/>
            <person name="Mohd Noor M.E."/>
            <person name="Yeong Y.S."/>
            <person name="Usup G."/>
        </authorList>
    </citation>
    <scope>NUCLEOTIDE SEQUENCE [LARGE SCALE GENOMIC DNA]</scope>
    <source>
        <strain evidence="1 2">UMTAT08</strain>
    </source>
</reference>
<sequence length="106" mass="11968">MKHSQHLKETAEDIAVKDRLWSATERELLYFAGRMREEHKPGHDGDTDGQRDVVSAARDRGYPVTLIRFLSAAKRADVMDEAGSERIALYRDKLGLGVSEANRART</sequence>
<proteinExistence type="predicted"/>
<gene>
    <name evidence="1" type="ORF">OA50_04499</name>
</gene>
<keyword evidence="2" id="KW-1185">Reference proteome</keyword>
<name>A0A0B3RWK4_9RHOB</name>
<evidence type="ECO:0000313" key="1">
    <source>
        <dbReference type="EMBL" id="KHQ51128.1"/>
    </source>
</evidence>
<evidence type="ECO:0000313" key="2">
    <source>
        <dbReference type="Proteomes" id="UP000030960"/>
    </source>
</evidence>
<dbReference type="EMBL" id="JSUQ01000020">
    <property type="protein sequence ID" value="KHQ51128.1"/>
    <property type="molecule type" value="Genomic_DNA"/>
</dbReference>
<dbReference type="AlphaFoldDB" id="A0A0B3RWK4"/>
<dbReference type="Proteomes" id="UP000030960">
    <property type="component" value="Unassembled WGS sequence"/>
</dbReference>
<protein>
    <submittedName>
        <fullName evidence="1">Uncharacterized protein</fullName>
    </submittedName>
</protein>